<protein>
    <recommendedName>
        <fullName evidence="1">Aminoglycoside phosphotransferase domain-containing protein</fullName>
    </recommendedName>
</protein>
<evidence type="ECO:0000313" key="3">
    <source>
        <dbReference type="Proteomes" id="UP000054024"/>
    </source>
</evidence>
<dbReference type="Proteomes" id="UP000054024">
    <property type="component" value="Unassembled WGS sequence"/>
</dbReference>
<dbReference type="STRING" id="146536.AQI70_03230"/>
<reference evidence="2 3" key="1">
    <citation type="submission" date="2015-10" db="EMBL/GenBank/DDBJ databases">
        <title>Draft genome sequence of Streptomyces curacoi DSM 40107, type strain for the species Streptomyces curacoi.</title>
        <authorList>
            <person name="Ruckert C."/>
            <person name="Winkler A."/>
            <person name="Kalinowski J."/>
            <person name="Kampfer P."/>
            <person name="Glaeser S."/>
        </authorList>
    </citation>
    <scope>NUCLEOTIDE SEQUENCE [LARGE SCALE GENOMIC DNA]</scope>
    <source>
        <strain evidence="2 3">DSM 40107</strain>
    </source>
</reference>
<dbReference type="Gene3D" id="3.90.1200.10">
    <property type="match status" value="1"/>
</dbReference>
<feature type="domain" description="Aminoglycoside phosphotransferase" evidence="1">
    <location>
        <begin position="10"/>
        <end position="81"/>
    </location>
</feature>
<sequence length="91" mass="9746">MGAREAGGILARLPRQLHGVPARRSQGSVLHLDLHPDNVTLTPDGPYVIDWDNARDGDPGLDWGSSAVILAQVAVGDGPLAEQLIRTFLRD</sequence>
<evidence type="ECO:0000313" key="2">
    <source>
        <dbReference type="EMBL" id="KUM81019.1"/>
    </source>
</evidence>
<dbReference type="InterPro" id="IPR002575">
    <property type="entry name" value="Aminoglycoside_PTrfase"/>
</dbReference>
<comment type="caution">
    <text evidence="2">The sequence shown here is derived from an EMBL/GenBank/DDBJ whole genome shotgun (WGS) entry which is preliminary data.</text>
</comment>
<gene>
    <name evidence="2" type="ORF">AQI70_03230</name>
</gene>
<dbReference type="SUPFAM" id="SSF56112">
    <property type="entry name" value="Protein kinase-like (PK-like)"/>
    <property type="match status" value="1"/>
</dbReference>
<organism evidence="2 3">
    <name type="scientific">Streptomyces curacoi</name>
    <dbReference type="NCBI Taxonomy" id="146536"/>
    <lineage>
        <taxon>Bacteria</taxon>
        <taxon>Bacillati</taxon>
        <taxon>Actinomycetota</taxon>
        <taxon>Actinomycetes</taxon>
        <taxon>Kitasatosporales</taxon>
        <taxon>Streptomycetaceae</taxon>
        <taxon>Streptomyces</taxon>
    </lineage>
</organism>
<dbReference type="Pfam" id="PF01636">
    <property type="entry name" value="APH"/>
    <property type="match status" value="1"/>
</dbReference>
<accession>A0A117PK07</accession>
<dbReference type="EMBL" id="LMWJ01000002">
    <property type="protein sequence ID" value="KUM81019.1"/>
    <property type="molecule type" value="Genomic_DNA"/>
</dbReference>
<dbReference type="AlphaFoldDB" id="A0A117PK07"/>
<proteinExistence type="predicted"/>
<evidence type="ECO:0000259" key="1">
    <source>
        <dbReference type="Pfam" id="PF01636"/>
    </source>
</evidence>
<name>A0A117PK07_9ACTN</name>
<keyword evidence="3" id="KW-1185">Reference proteome</keyword>
<dbReference type="InterPro" id="IPR011009">
    <property type="entry name" value="Kinase-like_dom_sf"/>
</dbReference>